<gene>
    <name evidence="2" type="ORF">EZS28_014695</name>
</gene>
<accession>A0A5J4W4W9</accession>
<sequence>MQSCAGLVAFGAFCGLVFNNWGYICLLFLVLLGFEVSRSVGIGSSFGTPQGLIGQRLWQASFASGVTPNSGGVEIKGDQPLYYEIFGFLSSYSGWIV</sequence>
<evidence type="ECO:0000256" key="1">
    <source>
        <dbReference type="SAM" id="Phobius"/>
    </source>
</evidence>
<dbReference type="Proteomes" id="UP000324800">
    <property type="component" value="Unassembled WGS sequence"/>
</dbReference>
<reference evidence="2 3" key="1">
    <citation type="submission" date="2019-03" db="EMBL/GenBank/DDBJ databases">
        <title>Single cell metagenomics reveals metabolic interactions within the superorganism composed of flagellate Streblomastix strix and complex community of Bacteroidetes bacteria on its surface.</title>
        <authorList>
            <person name="Treitli S.C."/>
            <person name="Kolisko M."/>
            <person name="Husnik F."/>
            <person name="Keeling P."/>
            <person name="Hampl V."/>
        </authorList>
    </citation>
    <scope>NUCLEOTIDE SEQUENCE [LARGE SCALE GENOMIC DNA]</scope>
    <source>
        <strain evidence="2">ST1C</strain>
    </source>
</reference>
<protein>
    <submittedName>
        <fullName evidence="2">Uncharacterized protein</fullName>
    </submittedName>
</protein>
<dbReference type="AlphaFoldDB" id="A0A5J4W4W9"/>
<proteinExistence type="predicted"/>
<comment type="caution">
    <text evidence="2">The sequence shown here is derived from an EMBL/GenBank/DDBJ whole genome shotgun (WGS) entry which is preliminary data.</text>
</comment>
<name>A0A5J4W4W9_9EUKA</name>
<feature type="transmembrane region" description="Helical" evidence="1">
    <location>
        <begin position="6"/>
        <end position="34"/>
    </location>
</feature>
<keyword evidence="1" id="KW-1133">Transmembrane helix</keyword>
<evidence type="ECO:0000313" key="2">
    <source>
        <dbReference type="EMBL" id="KAA6389780.1"/>
    </source>
</evidence>
<keyword evidence="1" id="KW-0472">Membrane</keyword>
<organism evidence="2 3">
    <name type="scientific">Streblomastix strix</name>
    <dbReference type="NCBI Taxonomy" id="222440"/>
    <lineage>
        <taxon>Eukaryota</taxon>
        <taxon>Metamonada</taxon>
        <taxon>Preaxostyla</taxon>
        <taxon>Oxymonadida</taxon>
        <taxon>Streblomastigidae</taxon>
        <taxon>Streblomastix</taxon>
    </lineage>
</organism>
<evidence type="ECO:0000313" key="3">
    <source>
        <dbReference type="Proteomes" id="UP000324800"/>
    </source>
</evidence>
<keyword evidence="1" id="KW-0812">Transmembrane</keyword>
<dbReference type="EMBL" id="SNRW01003464">
    <property type="protein sequence ID" value="KAA6389780.1"/>
    <property type="molecule type" value="Genomic_DNA"/>
</dbReference>